<dbReference type="EMBL" id="JZWT02000024">
    <property type="protein sequence ID" value="MFB6491202.1"/>
    <property type="molecule type" value="Genomic_DNA"/>
</dbReference>
<evidence type="ECO:0000313" key="1">
    <source>
        <dbReference type="EMBL" id="MFB6491202.1"/>
    </source>
</evidence>
<dbReference type="Proteomes" id="UP000033636">
    <property type="component" value="Unassembled WGS sequence"/>
</dbReference>
<name>A0ACC6V296_9CREN</name>
<gene>
    <name evidence="1" type="ORF">TU35_008225</name>
</gene>
<evidence type="ECO:0000313" key="2">
    <source>
        <dbReference type="Proteomes" id="UP000033636"/>
    </source>
</evidence>
<accession>A0ACC6V296</accession>
<sequence>MLMRRGLGRAEGRPPTPRPTLFRVDIRAVRVERGAPAPPLPPLPRPRLVKFDVRQIGVAAEAPQIGGRAPVPRPRLFDVGIREARVGA</sequence>
<comment type="caution">
    <text evidence="1">The sequence shown here is derived from an EMBL/GenBank/DDBJ whole genome shotgun (WGS) entry which is preliminary data.</text>
</comment>
<protein>
    <submittedName>
        <fullName evidence="1">Uncharacterized protein</fullName>
    </submittedName>
</protein>
<proteinExistence type="predicted"/>
<reference evidence="1" key="1">
    <citation type="submission" date="2024-07" db="EMBL/GenBank/DDBJ databases">
        <title>Metagenome and Metagenome-Assembled Genomes of Archaea from a hot spring from the geothermal field of Los Azufres, Mexico.</title>
        <authorList>
            <person name="Marin-Paredes R."/>
            <person name="Martinez-Romero E."/>
            <person name="Servin-Garciduenas L.E."/>
        </authorList>
    </citation>
    <scope>NUCLEOTIDE SEQUENCE</scope>
</reference>
<organism evidence="1 2">
    <name type="scientific">Thermoproteus sp. AZ2</name>
    <dbReference type="NCBI Taxonomy" id="1609232"/>
    <lineage>
        <taxon>Archaea</taxon>
        <taxon>Thermoproteota</taxon>
        <taxon>Thermoprotei</taxon>
        <taxon>Thermoproteales</taxon>
        <taxon>Thermoproteaceae</taxon>
        <taxon>Thermoproteus</taxon>
    </lineage>
</organism>